<protein>
    <recommendedName>
        <fullName evidence="3">Transcription factor domain-containing protein</fullName>
    </recommendedName>
</protein>
<dbReference type="OrthoDB" id="2129491at2759"/>
<evidence type="ECO:0000313" key="2">
    <source>
        <dbReference type="Proteomes" id="UP000192596"/>
    </source>
</evidence>
<comment type="caution">
    <text evidence="1">The sequence shown here is derived from an EMBL/GenBank/DDBJ whole genome shotgun (WGS) entry which is preliminary data.</text>
</comment>
<dbReference type="STRING" id="1507870.A0A1V8TEV1"/>
<gene>
    <name evidence="1" type="ORF">B0A48_04261</name>
</gene>
<name>A0A1V8TEV1_9PEZI</name>
<dbReference type="EMBL" id="NAJO01000009">
    <property type="protein sequence ID" value="OQO09907.1"/>
    <property type="molecule type" value="Genomic_DNA"/>
</dbReference>
<dbReference type="Proteomes" id="UP000192596">
    <property type="component" value="Unassembled WGS sequence"/>
</dbReference>
<proteinExistence type="predicted"/>
<dbReference type="InParanoid" id="A0A1V8TEV1"/>
<organism evidence="1 2">
    <name type="scientific">Cryoendolithus antarcticus</name>
    <dbReference type="NCBI Taxonomy" id="1507870"/>
    <lineage>
        <taxon>Eukaryota</taxon>
        <taxon>Fungi</taxon>
        <taxon>Dikarya</taxon>
        <taxon>Ascomycota</taxon>
        <taxon>Pezizomycotina</taxon>
        <taxon>Dothideomycetes</taxon>
        <taxon>Dothideomycetidae</taxon>
        <taxon>Cladosporiales</taxon>
        <taxon>Cladosporiaceae</taxon>
        <taxon>Cryoendolithus</taxon>
    </lineage>
</organism>
<accession>A0A1V8TEV1</accession>
<keyword evidence="2" id="KW-1185">Reference proteome</keyword>
<evidence type="ECO:0008006" key="3">
    <source>
        <dbReference type="Google" id="ProtNLM"/>
    </source>
</evidence>
<sequence>MQDDVEPTGDDVVEFVLLDVRTEVEAIEQQSRKDQIKSKPSKHEVFSALLDPAHLFASLVARDKDFGQAAFGQNNQVGEAADPLTIVDAEFAEKLDLRLMWQRHHLPHTAYLSKLHTELMQTPEDAPSRTVSLVLFAILCLAALDVPARLICNEPEETKVKLGRFVSQELPSLLFDLPAHPHMLDILEISHSYKPLLFVTRRKAAPSALGGRLHFTLAMQVAKRLTLGDSVSALSLAMATTANEKDIPTLQRLVLDSLRWCKWLMFDVAVDGFLKKPVVEQNAVLDEVTSAMDVITSALEIYHMPPSYVSLYCHLRWAVLQTKASVASQSGWRSLNALGSVITSHEGDMRNLEDHTSKLLSRLHRSYSRSEIEAARQLISAELNRSNVNVAGLCLFYALMSNLHATKLPTEREDALTIDNALKVSSEILHHVKGDRIHNPTAVFLFLQRYGDPRVIRTERIIQDFVSCADNLVISGIPWQPPPLPFLIPGLLQAGRELVENNATRMKGWQALHPNVDVQILLLQDCAKRLERFDPECQRKDALARGSIYAAGAKQVRGLCAILMGWRKTIAEKIMREERDSGLSTEEASEDREREFAGVEDFLQAEGEGFGDWGDWPQAGDLDFAELFADGSEWTKWASTMFATA</sequence>
<reference evidence="2" key="1">
    <citation type="submission" date="2017-03" db="EMBL/GenBank/DDBJ databases">
        <title>Genomes of endolithic fungi from Antarctica.</title>
        <authorList>
            <person name="Coleine C."/>
            <person name="Masonjones S."/>
            <person name="Stajich J.E."/>
        </authorList>
    </citation>
    <scope>NUCLEOTIDE SEQUENCE [LARGE SCALE GENOMIC DNA]</scope>
    <source>
        <strain evidence="2">CCFEE 5527</strain>
    </source>
</reference>
<dbReference type="AlphaFoldDB" id="A0A1V8TEV1"/>
<evidence type="ECO:0000313" key="1">
    <source>
        <dbReference type="EMBL" id="OQO09907.1"/>
    </source>
</evidence>